<feature type="chain" id="PRO_5021211207" evidence="2">
    <location>
        <begin position="24"/>
        <end position="341"/>
    </location>
</feature>
<keyword evidence="1" id="KW-1133">Transmembrane helix</keyword>
<evidence type="ECO:0000313" key="4">
    <source>
        <dbReference type="Proteomes" id="UP000499080"/>
    </source>
</evidence>
<accession>A0A4Y2PIJ9</accession>
<comment type="caution">
    <text evidence="3">The sequence shown here is derived from an EMBL/GenBank/DDBJ whole genome shotgun (WGS) entry which is preliminary data.</text>
</comment>
<dbReference type="EMBL" id="BGPR01011238">
    <property type="protein sequence ID" value="GBN50310.1"/>
    <property type="molecule type" value="Genomic_DNA"/>
</dbReference>
<evidence type="ECO:0000256" key="1">
    <source>
        <dbReference type="SAM" id="Phobius"/>
    </source>
</evidence>
<keyword evidence="4" id="KW-1185">Reference proteome</keyword>
<protein>
    <submittedName>
        <fullName evidence="3">Uncharacterized protein</fullName>
    </submittedName>
</protein>
<dbReference type="OrthoDB" id="6416543at2759"/>
<dbReference type="AlphaFoldDB" id="A0A4Y2PIJ9"/>
<name>A0A4Y2PIJ9_ARAVE</name>
<proteinExistence type="predicted"/>
<keyword evidence="2" id="KW-0732">Signal</keyword>
<reference evidence="3 4" key="1">
    <citation type="journal article" date="2019" name="Sci. Rep.">
        <title>Orb-weaving spider Araneus ventricosus genome elucidates the spidroin gene catalogue.</title>
        <authorList>
            <person name="Kono N."/>
            <person name="Nakamura H."/>
            <person name="Ohtoshi R."/>
            <person name="Moran D.A.P."/>
            <person name="Shinohara A."/>
            <person name="Yoshida Y."/>
            <person name="Fujiwara M."/>
            <person name="Mori M."/>
            <person name="Tomita M."/>
            <person name="Arakawa K."/>
        </authorList>
    </citation>
    <scope>NUCLEOTIDE SEQUENCE [LARGE SCALE GENOMIC DNA]</scope>
</reference>
<evidence type="ECO:0000313" key="3">
    <source>
        <dbReference type="EMBL" id="GBN50310.1"/>
    </source>
</evidence>
<feature type="transmembrane region" description="Helical" evidence="1">
    <location>
        <begin position="171"/>
        <end position="190"/>
    </location>
</feature>
<organism evidence="3 4">
    <name type="scientific">Araneus ventricosus</name>
    <name type="common">Orbweaver spider</name>
    <name type="synonym">Epeira ventricosa</name>
    <dbReference type="NCBI Taxonomy" id="182803"/>
    <lineage>
        <taxon>Eukaryota</taxon>
        <taxon>Metazoa</taxon>
        <taxon>Ecdysozoa</taxon>
        <taxon>Arthropoda</taxon>
        <taxon>Chelicerata</taxon>
        <taxon>Arachnida</taxon>
        <taxon>Araneae</taxon>
        <taxon>Araneomorphae</taxon>
        <taxon>Entelegynae</taxon>
        <taxon>Araneoidea</taxon>
        <taxon>Araneidae</taxon>
        <taxon>Araneus</taxon>
    </lineage>
</organism>
<evidence type="ECO:0000256" key="2">
    <source>
        <dbReference type="SAM" id="SignalP"/>
    </source>
</evidence>
<sequence length="341" mass="38299">MASFITMEVLVLICCWVISFAIAEDVTNSLKTREETGRAGRLYNPDKWNFQKLDYKGHSSNVKSHSDLNDSHDSVRHEILSEMDDFLPDRSVDDKYSYSPGGFYVPQERKAKLNYHFEEVVDNDQNQNKGLIPNEKSSMDLTSKILTGSNQIETETEIIQRPTFLSVLKKAFLNPLVIISVAAVPLAFIIEMMFPYVMNLFSGNMLPSVATTIASGFARSLDGDTALHVEQVLDVINEFGVKALEDPKCLQRFLCQGAKSQSESHSEGSWSIQKIVQKLEKSVDDEMLDKYGLKSLFNSVQNGNCESLVCKGSPAYNQDVPLFEKLYLLGAKVFNLTEIVH</sequence>
<gene>
    <name evidence="3" type="ORF">AVEN_163911_1</name>
</gene>
<feature type="signal peptide" evidence="2">
    <location>
        <begin position="1"/>
        <end position="23"/>
    </location>
</feature>
<keyword evidence="1" id="KW-0812">Transmembrane</keyword>
<keyword evidence="1" id="KW-0472">Membrane</keyword>
<dbReference type="Proteomes" id="UP000499080">
    <property type="component" value="Unassembled WGS sequence"/>
</dbReference>